<reference evidence="1" key="1">
    <citation type="journal article" date="2021" name="IMA Fungus">
        <title>Genomic characterization of three marine fungi, including Emericellopsis atlantica sp. nov. with signatures of a generalist lifestyle and marine biomass degradation.</title>
        <authorList>
            <person name="Hagestad O.C."/>
            <person name="Hou L."/>
            <person name="Andersen J.H."/>
            <person name="Hansen E.H."/>
            <person name="Altermark B."/>
            <person name="Li C."/>
            <person name="Kuhnert E."/>
            <person name="Cox R.J."/>
            <person name="Crous P.W."/>
            <person name="Spatafora J.W."/>
            <person name="Lail K."/>
            <person name="Amirebrahimi M."/>
            <person name="Lipzen A."/>
            <person name="Pangilinan J."/>
            <person name="Andreopoulos W."/>
            <person name="Hayes R.D."/>
            <person name="Ng V."/>
            <person name="Grigoriev I.V."/>
            <person name="Jackson S.A."/>
            <person name="Sutton T.D.S."/>
            <person name="Dobson A.D.W."/>
            <person name="Rama T."/>
        </authorList>
    </citation>
    <scope>NUCLEOTIDE SEQUENCE</scope>
    <source>
        <strain evidence="1">TRa3180A</strain>
    </source>
</reference>
<sequence length="346" mass="38575">MFLSDLYLLLHQLDTHEQLSSGDTPGLKPLQVASSTLMLLSCNFYYTSPIKPAYSGLSTVTPTALCFYTNDIVAPGVSSGLYRRKRGWSQREASATVTSHAPNDFILVKLDELRPLNLSSNSILRNRSRVRFKDHTFTPLAFSNLGSIKSLPSSNIWPNMPFFAASLLKTLHEFDEIFNSDEPRLIAVSLNAEGTTDGFDKIERPLEAIRDMLENMQSFFGVFESSGELPAIFYDVQFLLGREKTQRIVREQLNCNASIMSLKESRLGIEQIQTVKGLTQLEFVFIPISFLTSVFRMNNEKLSGDGPKLWTVFIGVPIEYGFVAICSGSLSQKLEMSKSCPPVLGG</sequence>
<evidence type="ECO:0000313" key="2">
    <source>
        <dbReference type="Proteomes" id="UP000887226"/>
    </source>
</evidence>
<organism evidence="1 2">
    <name type="scientific">Calycina marina</name>
    <dbReference type="NCBI Taxonomy" id="1763456"/>
    <lineage>
        <taxon>Eukaryota</taxon>
        <taxon>Fungi</taxon>
        <taxon>Dikarya</taxon>
        <taxon>Ascomycota</taxon>
        <taxon>Pezizomycotina</taxon>
        <taxon>Leotiomycetes</taxon>
        <taxon>Helotiales</taxon>
        <taxon>Pezizellaceae</taxon>
        <taxon>Calycina</taxon>
    </lineage>
</organism>
<dbReference type="Proteomes" id="UP000887226">
    <property type="component" value="Unassembled WGS sequence"/>
</dbReference>
<protein>
    <submittedName>
        <fullName evidence="1">Uncharacterized protein</fullName>
    </submittedName>
</protein>
<name>A0A9P7Z600_9HELO</name>
<dbReference type="EMBL" id="MU253820">
    <property type="protein sequence ID" value="KAG9246039.1"/>
    <property type="molecule type" value="Genomic_DNA"/>
</dbReference>
<accession>A0A9P7Z600</accession>
<dbReference type="Gene3D" id="1.20.58.340">
    <property type="entry name" value="Magnesium transport protein CorA, transmembrane region"/>
    <property type="match status" value="1"/>
</dbReference>
<dbReference type="AlphaFoldDB" id="A0A9P7Z600"/>
<evidence type="ECO:0000313" key="1">
    <source>
        <dbReference type="EMBL" id="KAG9246039.1"/>
    </source>
</evidence>
<comment type="caution">
    <text evidence="1">The sequence shown here is derived from an EMBL/GenBank/DDBJ whole genome shotgun (WGS) entry which is preliminary data.</text>
</comment>
<gene>
    <name evidence="1" type="ORF">BJ878DRAFT_478705</name>
</gene>
<proteinExistence type="predicted"/>
<dbReference type="OrthoDB" id="3565407at2759"/>
<keyword evidence="2" id="KW-1185">Reference proteome</keyword>